<dbReference type="EMBL" id="SJDL01000023">
    <property type="protein sequence ID" value="TBW54302.1"/>
    <property type="molecule type" value="Genomic_DNA"/>
</dbReference>
<name>A0ABY1ZK81_9GAMM</name>
<dbReference type="Proteomes" id="UP000313645">
    <property type="component" value="Unassembled WGS sequence"/>
</dbReference>
<organism evidence="1 2">
    <name type="scientific">Marinobacter halodurans</name>
    <dbReference type="NCBI Taxonomy" id="2528979"/>
    <lineage>
        <taxon>Bacteria</taxon>
        <taxon>Pseudomonadati</taxon>
        <taxon>Pseudomonadota</taxon>
        <taxon>Gammaproteobacteria</taxon>
        <taxon>Pseudomonadales</taxon>
        <taxon>Marinobacteraceae</taxon>
        <taxon>Marinobacter</taxon>
    </lineage>
</organism>
<evidence type="ECO:0000313" key="2">
    <source>
        <dbReference type="Proteomes" id="UP000313645"/>
    </source>
</evidence>
<reference evidence="1 2" key="1">
    <citation type="submission" date="2019-02" db="EMBL/GenBank/DDBJ databases">
        <title>Marinobacter halodurans sp. nov., a marine bacterium isolated from sea tidal flat.</title>
        <authorList>
            <person name="Yoo Y."/>
            <person name="Lee D.W."/>
            <person name="Kim B.S."/>
            <person name="Kim J.-J."/>
        </authorList>
    </citation>
    <scope>NUCLEOTIDE SEQUENCE [LARGE SCALE GENOMIC DNA]</scope>
    <source>
        <strain evidence="1 2">YJ-S3-2</strain>
    </source>
</reference>
<comment type="caution">
    <text evidence="1">The sequence shown here is derived from an EMBL/GenBank/DDBJ whole genome shotgun (WGS) entry which is preliminary data.</text>
</comment>
<accession>A0ABY1ZK81</accession>
<evidence type="ECO:0000313" key="1">
    <source>
        <dbReference type="EMBL" id="TBW54302.1"/>
    </source>
</evidence>
<gene>
    <name evidence="1" type="ORF">EZI54_14405</name>
</gene>
<protein>
    <recommendedName>
        <fullName evidence="3">DUF3016 domain-containing protein</fullName>
    </recommendedName>
</protein>
<evidence type="ECO:0008006" key="3">
    <source>
        <dbReference type="Google" id="ProtNLM"/>
    </source>
</evidence>
<keyword evidence="2" id="KW-1185">Reference proteome</keyword>
<dbReference type="RefSeq" id="WP_131482585.1">
    <property type="nucleotide sequence ID" value="NZ_SJDL01000023.1"/>
</dbReference>
<proteinExistence type="predicted"/>
<sequence length="174" mass="19190">MATIPAVFRRLSFHSDGLRPILLAIVLPILAGCSLQPLPPMALDNGAQPLPDDVRTFATETRPAPGRSRLLDRVAQEAIRQMQALGYRQADKAPDLRIGIRIDRTDAIIPVMDTVESGRLTLVLYHGDDVLRTGRSPNLNSIDLDFMTRDEIAERVRLFLDGIQFVAPAPAKSN</sequence>